<dbReference type="InterPro" id="IPR004843">
    <property type="entry name" value="Calcineurin-like_PHP"/>
</dbReference>
<sequence>MKLQIYSDLHLGFAPFEPVITDADVVILAGDIDIKSRGVVWANDTFQCPVIYVCGNHEYYGGHIDHTLRKMKEAAAAHVHVLENEVLIINQTRFLVTTAWTDYSSTGDVVAAKRVAWDWMNDFTVIRTDANFRRLRPDDLIAKSRAAYAWLTGELDKPFDGKTVVVTHHAPTSEYVSGDFPAHLIAAYANNWPELLKKADVWIYGHTHIAADFVKQGCRVVSNPRGYPTEDTGFDQDFVLEI</sequence>
<evidence type="ECO:0000313" key="2">
    <source>
        <dbReference type="EMBL" id="ANJ54795.1"/>
    </source>
</evidence>
<dbReference type="GO" id="GO:0016787">
    <property type="term" value="F:hydrolase activity"/>
    <property type="evidence" value="ECO:0007669"/>
    <property type="project" value="InterPro"/>
</dbReference>
<dbReference type="Pfam" id="PF00149">
    <property type="entry name" value="Metallophos"/>
    <property type="match status" value="1"/>
</dbReference>
<dbReference type="Gene3D" id="3.60.21.10">
    <property type="match status" value="1"/>
</dbReference>
<evidence type="ECO:0000259" key="1">
    <source>
        <dbReference type="Pfam" id="PF00149"/>
    </source>
</evidence>
<protein>
    <submittedName>
        <fullName evidence="2">Serine/threonine protein phosphatase</fullName>
    </submittedName>
</protein>
<dbReference type="KEGG" id="psil:PMA3_06290"/>
<reference evidence="2 3" key="1">
    <citation type="journal article" date="2018" name="Syst. Appl. Microbiol.">
        <title>Pseudomonas silesiensis sp. nov. strain A3T isolated from a biological pesticide sewage treatment plant and analysis of the complete genome sequence.</title>
        <authorList>
            <person name="Kaminski M.A."/>
            <person name="Furmanczyk E.M."/>
            <person name="Sobczak A."/>
            <person name="Dziembowski A."/>
            <person name="Lipinski L."/>
        </authorList>
    </citation>
    <scope>NUCLEOTIDE SEQUENCE [LARGE SCALE GENOMIC DNA]</scope>
    <source>
        <strain evidence="2 3">A3</strain>
    </source>
</reference>
<dbReference type="EMBL" id="CP014870">
    <property type="protein sequence ID" value="ANJ54795.1"/>
    <property type="molecule type" value="Genomic_DNA"/>
</dbReference>
<dbReference type="InterPro" id="IPR029052">
    <property type="entry name" value="Metallo-depent_PP-like"/>
</dbReference>
<name>A0A191YPH4_9PSED</name>
<accession>A0A191YPH4</accession>
<feature type="domain" description="Calcineurin-like phosphoesterase" evidence="1">
    <location>
        <begin position="4"/>
        <end position="209"/>
    </location>
</feature>
<dbReference type="Proteomes" id="UP000078354">
    <property type="component" value="Chromosome"/>
</dbReference>
<organism evidence="2 3">
    <name type="scientific">Pseudomonas silesiensis</name>
    <dbReference type="NCBI Taxonomy" id="1853130"/>
    <lineage>
        <taxon>Bacteria</taxon>
        <taxon>Pseudomonadati</taxon>
        <taxon>Pseudomonadota</taxon>
        <taxon>Gammaproteobacteria</taxon>
        <taxon>Pseudomonadales</taxon>
        <taxon>Pseudomonadaceae</taxon>
        <taxon>Pseudomonas</taxon>
    </lineage>
</organism>
<dbReference type="RefSeq" id="WP_064676354.1">
    <property type="nucleotide sequence ID" value="NZ_CP014870.1"/>
</dbReference>
<dbReference type="AlphaFoldDB" id="A0A191YPH4"/>
<proteinExistence type="predicted"/>
<dbReference type="PANTHER" id="PTHR37844">
    <property type="entry name" value="SER/THR PROTEIN PHOSPHATASE SUPERFAMILY (AFU_ORTHOLOGUE AFUA_1G14840)"/>
    <property type="match status" value="1"/>
</dbReference>
<keyword evidence="3" id="KW-1185">Reference proteome</keyword>
<dbReference type="SUPFAM" id="SSF56300">
    <property type="entry name" value="Metallo-dependent phosphatases"/>
    <property type="match status" value="1"/>
</dbReference>
<dbReference type="STRING" id="1853130.PMA3_06290"/>
<dbReference type="OrthoDB" id="356681at2"/>
<evidence type="ECO:0000313" key="3">
    <source>
        <dbReference type="Proteomes" id="UP000078354"/>
    </source>
</evidence>
<gene>
    <name evidence="2" type="ORF">PMA3_06290</name>
</gene>
<dbReference type="PANTHER" id="PTHR37844:SF2">
    <property type="entry name" value="SER_THR PROTEIN PHOSPHATASE SUPERFAMILY (AFU_ORTHOLOGUE AFUA_1G14840)"/>
    <property type="match status" value="1"/>
</dbReference>